<reference evidence="1" key="1">
    <citation type="journal article" date="2021" name="New Phytol.">
        <title>Evolutionary innovations through gain and loss of genes in the ectomycorrhizal Boletales.</title>
        <authorList>
            <person name="Wu G."/>
            <person name="Miyauchi S."/>
            <person name="Morin E."/>
            <person name="Kuo A."/>
            <person name="Drula E."/>
            <person name="Varga T."/>
            <person name="Kohler A."/>
            <person name="Feng B."/>
            <person name="Cao Y."/>
            <person name="Lipzen A."/>
            <person name="Daum C."/>
            <person name="Hundley H."/>
            <person name="Pangilinan J."/>
            <person name="Johnson J."/>
            <person name="Barry K."/>
            <person name="LaButti K."/>
            <person name="Ng V."/>
            <person name="Ahrendt S."/>
            <person name="Min B."/>
            <person name="Choi I.G."/>
            <person name="Park H."/>
            <person name="Plett J.M."/>
            <person name="Magnuson J."/>
            <person name="Spatafora J.W."/>
            <person name="Nagy L.G."/>
            <person name="Henrissat B."/>
            <person name="Grigoriev I.V."/>
            <person name="Yang Z.L."/>
            <person name="Xu J."/>
            <person name="Martin F.M."/>
        </authorList>
    </citation>
    <scope>NUCLEOTIDE SEQUENCE</scope>
    <source>
        <strain evidence="1">KUC20120723A-06</strain>
    </source>
</reference>
<keyword evidence="2" id="KW-1185">Reference proteome</keyword>
<dbReference type="EMBL" id="MU266330">
    <property type="protein sequence ID" value="KAH7930675.1"/>
    <property type="molecule type" value="Genomic_DNA"/>
</dbReference>
<gene>
    <name evidence="1" type="ORF">BV22DRAFT_1028126</name>
</gene>
<name>A0ACB8BYC4_9AGAM</name>
<proteinExistence type="predicted"/>
<comment type="caution">
    <text evidence="1">The sequence shown here is derived from an EMBL/GenBank/DDBJ whole genome shotgun (WGS) entry which is preliminary data.</text>
</comment>
<evidence type="ECO:0000313" key="1">
    <source>
        <dbReference type="EMBL" id="KAH7930675.1"/>
    </source>
</evidence>
<accession>A0ACB8BYC4</accession>
<organism evidence="1 2">
    <name type="scientific">Leucogyrophana mollusca</name>
    <dbReference type="NCBI Taxonomy" id="85980"/>
    <lineage>
        <taxon>Eukaryota</taxon>
        <taxon>Fungi</taxon>
        <taxon>Dikarya</taxon>
        <taxon>Basidiomycota</taxon>
        <taxon>Agaricomycotina</taxon>
        <taxon>Agaricomycetes</taxon>
        <taxon>Agaricomycetidae</taxon>
        <taxon>Boletales</taxon>
        <taxon>Boletales incertae sedis</taxon>
        <taxon>Leucogyrophana</taxon>
    </lineage>
</organism>
<sequence length="93" mass="9781">MRSSTFAIIFAALCATVVSAAVTPESCLPNSVSCKDNSACCSNFCESTDTENPGHCREHTTIVPTPQQCTHKGLCLTRGDCCGVSECQDGKCT</sequence>
<protein>
    <submittedName>
        <fullName evidence="1">Uncharacterized protein</fullName>
    </submittedName>
</protein>
<dbReference type="Proteomes" id="UP000790709">
    <property type="component" value="Unassembled WGS sequence"/>
</dbReference>
<evidence type="ECO:0000313" key="2">
    <source>
        <dbReference type="Proteomes" id="UP000790709"/>
    </source>
</evidence>